<dbReference type="PANTHER" id="PTHR47470">
    <property type="entry name" value="CHOLESTEROL OXIDASE"/>
    <property type="match status" value="1"/>
</dbReference>
<evidence type="ECO:0000256" key="3">
    <source>
        <dbReference type="ARBA" id="ARBA00022548"/>
    </source>
</evidence>
<dbReference type="PRINTS" id="PR00411">
    <property type="entry name" value="PNDRDTASEI"/>
</dbReference>
<evidence type="ECO:0000256" key="1">
    <source>
        <dbReference type="ARBA" id="ARBA00001974"/>
    </source>
</evidence>
<evidence type="ECO:0000256" key="6">
    <source>
        <dbReference type="ARBA" id="ARBA00022827"/>
    </source>
</evidence>
<comment type="cofactor">
    <cofactor evidence="1">
        <name>FAD</name>
        <dbReference type="ChEBI" id="CHEBI:57692"/>
    </cofactor>
</comment>
<dbReference type="AlphaFoldDB" id="A0A095TU27"/>
<dbReference type="eggNOG" id="COG2303">
    <property type="taxonomic scope" value="Bacteria"/>
</dbReference>
<keyword evidence="5" id="KW-0479">Metal-binding</keyword>
<dbReference type="GO" id="GO:0050660">
    <property type="term" value="F:flavin adenine dinucleotide binding"/>
    <property type="evidence" value="ECO:0007669"/>
    <property type="project" value="InterPro"/>
</dbReference>
<dbReference type="SUPFAM" id="SSF51905">
    <property type="entry name" value="FAD/NAD(P)-binding domain"/>
    <property type="match status" value="1"/>
</dbReference>
<dbReference type="InterPro" id="IPR052542">
    <property type="entry name" value="Cholesterol_Oxidase"/>
</dbReference>
<evidence type="ECO:0000256" key="16">
    <source>
        <dbReference type="ARBA" id="ARBA00049723"/>
    </source>
</evidence>
<feature type="domain" description="FAD-dependent oxidoreductase 2 FAD-binding" evidence="20">
    <location>
        <begin position="5"/>
        <end position="36"/>
    </location>
</feature>
<dbReference type="PROSITE" id="PS00198">
    <property type="entry name" value="4FE4S_FER_1"/>
    <property type="match status" value="1"/>
</dbReference>
<dbReference type="PROSITE" id="PS51257">
    <property type="entry name" value="PROKAR_LIPOPROTEIN"/>
    <property type="match status" value="1"/>
</dbReference>
<dbReference type="GO" id="GO:0046872">
    <property type="term" value="F:metal ion binding"/>
    <property type="evidence" value="ECO:0007669"/>
    <property type="project" value="UniProtKB-KW"/>
</dbReference>
<evidence type="ECO:0000313" key="22">
    <source>
        <dbReference type="EMBL" id="KGD65913.1"/>
    </source>
</evidence>
<dbReference type="InterPro" id="IPR017900">
    <property type="entry name" value="4Fe4S_Fe_S_CS"/>
</dbReference>
<keyword evidence="13" id="KW-0413">Isomerase</keyword>
<dbReference type="Gene3D" id="3.50.50.60">
    <property type="entry name" value="FAD/NAD(P)-binding domain"/>
    <property type="match status" value="1"/>
</dbReference>
<dbReference type="GO" id="GO:0051536">
    <property type="term" value="F:iron-sulfur cluster binding"/>
    <property type="evidence" value="ECO:0007669"/>
    <property type="project" value="UniProtKB-KW"/>
</dbReference>
<sequence length="523" mass="57724">MEKVDVLVIGSGFGGAAMACRLAEKGSKVVVLERGRRWQPADYPSVSQKNWLWDEDEPEKQNGWIDFRYFGDMSVAMGAGVGGGSLIYANVSIEATPETFDSGWPEAITYQALKPHYDAAGVMMNVQTLPDNQWTPRTRLMKEAAEALGDGHRFRMVDQAVTFNPDWTSDMDPDPYDYKHSKSWVNAQGKQQGTCTHCGNCDLGCPVQAKNTLDLNYLAAAETAGAKIRPLHHVRTISPVAGGGYEVRARDLDGQCWRVFRAEKVIVAAGSVGSTELLLRCRDQYRTLPLLSRRLGDNWTCNGDFATPASYKDRVISPTRGPTISSAIDYLDGSDGGARYFVEDGGIPDVLGNWLEAMGKSAIIARTRLGDAMLRYGDKSDPFGNIMPWFGQAMDEPGGRFYLGRRWYWPWKKTTLKLDWDYRKAEKAVQGLADRHLALTKATGGDPTTPATWSLFKDLITPHPLGGCNMADTIEQGVVDHRGEVFNYPNLFVIDGAMVPRSLGLNPSRTILALAEFSASQMN</sequence>
<keyword evidence="12" id="KW-0753">Steroid metabolism</keyword>
<evidence type="ECO:0000256" key="18">
    <source>
        <dbReference type="ARBA" id="ARBA00049778"/>
    </source>
</evidence>
<dbReference type="InterPro" id="IPR000172">
    <property type="entry name" value="GMC_OxRdtase_N"/>
</dbReference>
<evidence type="ECO:0000313" key="23">
    <source>
        <dbReference type="Proteomes" id="UP000029444"/>
    </source>
</evidence>
<protein>
    <recommendedName>
        <fullName evidence="17">Cholesterol oxidase</fullName>
        <ecNumber evidence="16">1.1.3.6</ecNumber>
        <ecNumber evidence="14">5.3.3.1</ecNumber>
    </recommendedName>
    <alternativeName>
        <fullName evidence="18">Cholesterol isomerase</fullName>
    </alternativeName>
</protein>
<accession>A0A095TU27</accession>
<dbReference type="RefSeq" id="WP_035231182.1">
    <property type="nucleotide sequence ID" value="NZ_ARXV01000003.1"/>
</dbReference>
<evidence type="ECO:0000256" key="15">
    <source>
        <dbReference type="ARBA" id="ARBA00049645"/>
    </source>
</evidence>
<dbReference type="GO" id="GO:0008203">
    <property type="term" value="P:cholesterol metabolic process"/>
    <property type="evidence" value="ECO:0007669"/>
    <property type="project" value="UniProtKB-KW"/>
</dbReference>
<dbReference type="InterPro" id="IPR007867">
    <property type="entry name" value="GMC_OxRtase_C"/>
</dbReference>
<organism evidence="22 23">
    <name type="scientific">Alcanivorax nanhaiticus</name>
    <dbReference type="NCBI Taxonomy" id="1177154"/>
    <lineage>
        <taxon>Bacteria</taxon>
        <taxon>Pseudomonadati</taxon>
        <taxon>Pseudomonadota</taxon>
        <taxon>Gammaproteobacteria</taxon>
        <taxon>Oceanospirillales</taxon>
        <taxon>Alcanivoracaceae</taxon>
        <taxon>Alcanivorax</taxon>
    </lineage>
</organism>
<keyword evidence="8" id="KW-0408">Iron</keyword>
<evidence type="ECO:0000256" key="12">
    <source>
        <dbReference type="ARBA" id="ARBA00023221"/>
    </source>
</evidence>
<keyword evidence="4" id="KW-0285">Flavoprotein</keyword>
<dbReference type="GO" id="GO:0016995">
    <property type="term" value="F:cholesterol oxidase activity"/>
    <property type="evidence" value="ECO:0007669"/>
    <property type="project" value="UniProtKB-EC"/>
</dbReference>
<evidence type="ECO:0000256" key="11">
    <source>
        <dbReference type="ARBA" id="ARBA00023166"/>
    </source>
</evidence>
<dbReference type="EC" id="1.1.3.6" evidence="16"/>
<evidence type="ECO:0000256" key="5">
    <source>
        <dbReference type="ARBA" id="ARBA00022723"/>
    </source>
</evidence>
<evidence type="ECO:0000256" key="7">
    <source>
        <dbReference type="ARBA" id="ARBA00023002"/>
    </source>
</evidence>
<dbReference type="Pfam" id="PF05199">
    <property type="entry name" value="GMC_oxred_C"/>
    <property type="match status" value="1"/>
</dbReference>
<keyword evidence="10" id="KW-0443">Lipid metabolism</keyword>
<keyword evidence="23" id="KW-1185">Reference proteome</keyword>
<evidence type="ECO:0000256" key="9">
    <source>
        <dbReference type="ARBA" id="ARBA00023014"/>
    </source>
</evidence>
<dbReference type="EMBL" id="ARXV01000003">
    <property type="protein sequence ID" value="KGD65913.1"/>
    <property type="molecule type" value="Genomic_DNA"/>
</dbReference>
<evidence type="ECO:0000256" key="17">
    <source>
        <dbReference type="ARBA" id="ARBA00049744"/>
    </source>
</evidence>
<dbReference type="EC" id="5.3.3.1" evidence="14"/>
<comment type="pathway">
    <text evidence="15">Steroid metabolism; cholesterol degradation.</text>
</comment>
<dbReference type="Pfam" id="PF00732">
    <property type="entry name" value="GMC_oxred_N"/>
    <property type="match status" value="1"/>
</dbReference>
<dbReference type="Proteomes" id="UP000029444">
    <property type="component" value="Unassembled WGS sequence"/>
</dbReference>
<evidence type="ECO:0000259" key="20">
    <source>
        <dbReference type="Pfam" id="PF00890"/>
    </source>
</evidence>
<reference evidence="22 23" key="1">
    <citation type="submission" date="2012-09" db="EMBL/GenBank/DDBJ databases">
        <title>Genome Sequence of alkane-degrading Bacterium Alcanivorax sp. 19-m-6.</title>
        <authorList>
            <person name="Lai Q."/>
            <person name="Shao Z."/>
        </authorList>
    </citation>
    <scope>NUCLEOTIDE SEQUENCE [LARGE SCALE GENOMIC DNA]</scope>
    <source>
        <strain evidence="22 23">19-m-6</strain>
    </source>
</reference>
<dbReference type="Gene3D" id="3.30.410.10">
    <property type="entry name" value="Cholesterol Oxidase, domain 2"/>
    <property type="match status" value="1"/>
</dbReference>
<evidence type="ECO:0000259" key="21">
    <source>
        <dbReference type="Pfam" id="PF05199"/>
    </source>
</evidence>
<evidence type="ECO:0000256" key="10">
    <source>
        <dbReference type="ARBA" id="ARBA00023098"/>
    </source>
</evidence>
<dbReference type="GO" id="GO:0004769">
    <property type="term" value="F:steroid Delta-isomerase activity"/>
    <property type="evidence" value="ECO:0007669"/>
    <property type="project" value="UniProtKB-EC"/>
</dbReference>
<comment type="similarity">
    <text evidence="2">Belongs to the GMC oxidoreductase family.</text>
</comment>
<dbReference type="OrthoDB" id="9787779at2"/>
<dbReference type="PATRIC" id="fig|1177154.3.peg.1153"/>
<evidence type="ECO:0000256" key="14">
    <source>
        <dbReference type="ARBA" id="ARBA00038856"/>
    </source>
</evidence>
<keyword evidence="9" id="KW-0411">Iron-sulfur</keyword>
<evidence type="ECO:0000256" key="13">
    <source>
        <dbReference type="ARBA" id="ARBA00023235"/>
    </source>
</evidence>
<feature type="domain" description="Glucose-methanol-choline oxidoreductase N-terminal" evidence="19">
    <location>
        <begin position="192"/>
        <end position="280"/>
    </location>
</feature>
<dbReference type="InterPro" id="IPR003953">
    <property type="entry name" value="FAD-dep_OxRdtase_2_FAD-bd"/>
</dbReference>
<name>A0A095TU27_9GAMM</name>
<dbReference type="PANTHER" id="PTHR47470:SF1">
    <property type="entry name" value="FAD-DEPENDENT OXIDOREDUCTASE 2 FAD BINDING DOMAIN-CONTAINING PROTEIN"/>
    <property type="match status" value="1"/>
</dbReference>
<keyword evidence="7" id="KW-0560">Oxidoreductase</keyword>
<feature type="domain" description="Glucose-methanol-choline oxidoreductase C-terminal" evidence="21">
    <location>
        <begin position="461"/>
        <end position="515"/>
    </location>
</feature>
<keyword evidence="6" id="KW-0274">FAD</keyword>
<proteinExistence type="inferred from homology"/>
<evidence type="ECO:0000256" key="4">
    <source>
        <dbReference type="ARBA" id="ARBA00022630"/>
    </source>
</evidence>
<comment type="caution">
    <text evidence="22">The sequence shown here is derived from an EMBL/GenBank/DDBJ whole genome shotgun (WGS) entry which is preliminary data.</text>
</comment>
<keyword evidence="11" id="KW-1207">Sterol metabolism</keyword>
<dbReference type="Pfam" id="PF00890">
    <property type="entry name" value="FAD_binding_2"/>
    <property type="match status" value="1"/>
</dbReference>
<gene>
    <name evidence="22" type="ORF">Y5S_01137</name>
</gene>
<evidence type="ECO:0000259" key="19">
    <source>
        <dbReference type="Pfam" id="PF00732"/>
    </source>
</evidence>
<dbReference type="STRING" id="1177154.Y5S_01137"/>
<dbReference type="InterPro" id="IPR036188">
    <property type="entry name" value="FAD/NAD-bd_sf"/>
</dbReference>
<evidence type="ECO:0000256" key="2">
    <source>
        <dbReference type="ARBA" id="ARBA00010790"/>
    </source>
</evidence>
<keyword evidence="3" id="KW-0153">Cholesterol metabolism</keyword>
<evidence type="ECO:0000256" key="8">
    <source>
        <dbReference type="ARBA" id="ARBA00023004"/>
    </source>
</evidence>